<organism evidence="1 2">
    <name type="scientific">Archangium gephyra</name>
    <dbReference type="NCBI Taxonomy" id="48"/>
    <lineage>
        <taxon>Bacteria</taxon>
        <taxon>Pseudomonadati</taxon>
        <taxon>Myxococcota</taxon>
        <taxon>Myxococcia</taxon>
        <taxon>Myxococcales</taxon>
        <taxon>Cystobacterineae</taxon>
        <taxon>Archangiaceae</taxon>
        <taxon>Archangium</taxon>
    </lineage>
</organism>
<accession>A0ABX9JNV9</accession>
<keyword evidence="2" id="KW-1185">Reference proteome</keyword>
<dbReference type="EMBL" id="QUMU01000017">
    <property type="protein sequence ID" value="REG23278.1"/>
    <property type="molecule type" value="Genomic_DNA"/>
</dbReference>
<protein>
    <submittedName>
        <fullName evidence="1">Uncharacterized protein</fullName>
    </submittedName>
</protein>
<comment type="caution">
    <text evidence="1">The sequence shown here is derived from an EMBL/GenBank/DDBJ whole genome shotgun (WGS) entry which is preliminary data.</text>
</comment>
<gene>
    <name evidence="1" type="ORF">ATI61_117123</name>
</gene>
<reference evidence="1 2" key="1">
    <citation type="submission" date="2018-08" db="EMBL/GenBank/DDBJ databases">
        <title>Genomic Encyclopedia of Archaeal and Bacterial Type Strains, Phase II (KMG-II): from individual species to whole genera.</title>
        <authorList>
            <person name="Goeker M."/>
        </authorList>
    </citation>
    <scope>NUCLEOTIDE SEQUENCE [LARGE SCALE GENOMIC DNA]</scope>
    <source>
        <strain evidence="1 2">DSM 2261</strain>
    </source>
</reference>
<proteinExistence type="predicted"/>
<name>A0ABX9JNV9_9BACT</name>
<evidence type="ECO:0000313" key="2">
    <source>
        <dbReference type="Proteomes" id="UP000256345"/>
    </source>
</evidence>
<evidence type="ECO:0000313" key="1">
    <source>
        <dbReference type="EMBL" id="REG23278.1"/>
    </source>
</evidence>
<sequence>MRCTIYSPIVDRQAIEAARETLPGWLLHWEGEPEQWSSVSFKSAQGTLTFNSLEFTGPMDQFGKIILGTSTYFWRREDLSKSAKTELIRFVGGTKWLVGVVGTSEVLPEEVFLKAALVVARRLNGRVFVNGTDLIAPEPQA</sequence>
<dbReference type="RefSeq" id="WP_047856985.1">
    <property type="nucleotide sequence ID" value="NZ_CP011509.1"/>
</dbReference>
<dbReference type="Proteomes" id="UP000256345">
    <property type="component" value="Unassembled WGS sequence"/>
</dbReference>